<reference evidence="2" key="1">
    <citation type="journal article" date="2019" name="Int. J. Syst. Evol. Microbiol.">
        <title>The Global Catalogue of Microorganisms (GCM) 10K type strain sequencing project: providing services to taxonomists for standard genome sequencing and annotation.</title>
        <authorList>
            <consortium name="The Broad Institute Genomics Platform"/>
            <consortium name="The Broad Institute Genome Sequencing Center for Infectious Disease"/>
            <person name="Wu L."/>
            <person name="Ma J."/>
        </authorList>
    </citation>
    <scope>NUCLEOTIDE SEQUENCE [LARGE SCALE GENOMIC DNA]</scope>
    <source>
        <strain evidence="2">IBRC-M 10906</strain>
    </source>
</reference>
<dbReference type="EMBL" id="JBHUOF010000012">
    <property type="protein sequence ID" value="MFD2799701.1"/>
    <property type="molecule type" value="Genomic_DNA"/>
</dbReference>
<comment type="caution">
    <text evidence="1">The sequence shown here is derived from an EMBL/GenBank/DDBJ whole genome shotgun (WGS) entry which is preliminary data.</text>
</comment>
<dbReference type="RefSeq" id="WP_377391661.1">
    <property type="nucleotide sequence ID" value="NZ_JBHSAN010000027.1"/>
</dbReference>
<proteinExistence type="predicted"/>
<evidence type="ECO:0000313" key="1">
    <source>
        <dbReference type="EMBL" id="MFD2799701.1"/>
    </source>
</evidence>
<dbReference type="Proteomes" id="UP001597478">
    <property type="component" value="Unassembled WGS sequence"/>
</dbReference>
<protein>
    <submittedName>
        <fullName evidence="1">Uncharacterized protein</fullName>
    </submittedName>
</protein>
<evidence type="ECO:0000313" key="2">
    <source>
        <dbReference type="Proteomes" id="UP001597478"/>
    </source>
</evidence>
<organism evidence="1 2">
    <name type="scientific">Prauserella oleivorans</name>
    <dbReference type="NCBI Taxonomy" id="1478153"/>
    <lineage>
        <taxon>Bacteria</taxon>
        <taxon>Bacillati</taxon>
        <taxon>Actinomycetota</taxon>
        <taxon>Actinomycetes</taxon>
        <taxon>Pseudonocardiales</taxon>
        <taxon>Pseudonocardiaceae</taxon>
        <taxon>Prauserella</taxon>
    </lineage>
</organism>
<gene>
    <name evidence="1" type="ORF">ACFS2C_09885</name>
</gene>
<sequence length="68" mass="7662">MLAVRHRGFRDAVIQRARRIVCMVTRHRGGYGLCGRRCRHARSTGCALTSVRAQQVNDQDGCCDDEQS</sequence>
<accession>A0ABW5W8Y3</accession>
<keyword evidence="2" id="KW-1185">Reference proteome</keyword>
<name>A0ABW5W8Y3_9PSEU</name>